<gene>
    <name evidence="3" type="primary">ftsH</name>
    <name evidence="3" type="ORF">NGAL_HAMBI1145_06630</name>
</gene>
<keyword evidence="1" id="KW-0067">ATP-binding</keyword>
<dbReference type="Gene3D" id="1.20.58.760">
    <property type="entry name" value="Peptidase M41"/>
    <property type="match status" value="1"/>
</dbReference>
<feature type="domain" description="AAA+ ATPase" evidence="2">
    <location>
        <begin position="231"/>
        <end position="370"/>
    </location>
</feature>
<proteinExistence type="inferred from homology"/>
<dbReference type="Gene3D" id="3.40.50.300">
    <property type="entry name" value="P-loop containing nucleotide triphosphate hydrolases"/>
    <property type="match status" value="1"/>
</dbReference>
<dbReference type="GO" id="GO:0006508">
    <property type="term" value="P:proteolysis"/>
    <property type="evidence" value="ECO:0007669"/>
    <property type="project" value="UniProtKB-KW"/>
</dbReference>
<keyword evidence="3" id="KW-0645">Protease</keyword>
<dbReference type="InterPro" id="IPR003593">
    <property type="entry name" value="AAA+_ATPase"/>
</dbReference>
<sequence>MKNVLRDRAGFSLPEFLAYSSVSRALRPYRRVPHFAIGLVLENWERKTSYVQAAVMFIDRKSDYRYQEHVKIFDETRAGTHIEAVMDMLQHKQTIILFRSEEAIPEDLRYALDIVVKVEPPDVRQVRGVVRWGYRTTVTDDQADALINCDWRRLKLAMTWGRPMPRVLGIVEKMVRAGAPSVPNAPTRTGEVLADIRLEDMEGYGDAKVWGLDLARDLEDWRAGKITWDDVDRGVLLSGPPGTGKTIFAKALAASCNATLFATSYARWQAKGNLNDFLKAMHKSFRDAKNSAPSILFLDEIDAFGSRERTNSSNASYDMKAITGLLESLDGLEGREGVIVVAASNHPDKIDEAILRSGRLDRHVRIPLPDLRARAAIFKMHLRGAFDEGRCESFAELSEGASGADIQKIVRNARRRARGLRRPVTVADVLLHLPIPAPIPPDTMRVNAVHEIGHAVVGAVLGMDLVSVEISSRILLTTQNQPVGKATFGRRSWARRTKAHYLDAIAMGLGGMAAEQLLLGCHDDGVAGGRGSDLYDATRTAILLDRSFGMGDGLASLGDIAEAPMIDISRMDRSVIARADKILLEQLERATEILERHRSVCERLVDALVAGLELSGQEVLDALDEEARSEPRALGNPARRISR</sequence>
<dbReference type="Proteomes" id="UP000046176">
    <property type="component" value="Unassembled WGS sequence"/>
</dbReference>
<dbReference type="GO" id="GO:0005524">
    <property type="term" value="F:ATP binding"/>
    <property type="evidence" value="ECO:0007669"/>
    <property type="project" value="UniProtKB-KW"/>
</dbReference>
<dbReference type="GO" id="GO:0016887">
    <property type="term" value="F:ATP hydrolysis activity"/>
    <property type="evidence" value="ECO:0007669"/>
    <property type="project" value="InterPro"/>
</dbReference>
<dbReference type="SUPFAM" id="SSF52540">
    <property type="entry name" value="P-loop containing nucleoside triphosphate hydrolases"/>
    <property type="match status" value="1"/>
</dbReference>
<dbReference type="Pfam" id="PF01434">
    <property type="entry name" value="Peptidase_M41"/>
    <property type="match status" value="1"/>
</dbReference>
<dbReference type="AlphaFoldDB" id="A0A0T7FA45"/>
<dbReference type="GO" id="GO:0004176">
    <property type="term" value="F:ATP-dependent peptidase activity"/>
    <property type="evidence" value="ECO:0007669"/>
    <property type="project" value="InterPro"/>
</dbReference>
<dbReference type="Gene3D" id="1.10.8.60">
    <property type="match status" value="1"/>
</dbReference>
<keyword evidence="3" id="KW-0482">Metalloprotease</keyword>
<dbReference type="PANTHER" id="PTHR23076:SF97">
    <property type="entry name" value="ATP-DEPENDENT ZINC METALLOPROTEASE YME1L1"/>
    <property type="match status" value="1"/>
</dbReference>
<evidence type="ECO:0000313" key="3">
    <source>
        <dbReference type="EMBL" id="CDZ31895.1"/>
    </source>
</evidence>
<dbReference type="InterPro" id="IPR003960">
    <property type="entry name" value="ATPase_AAA_CS"/>
</dbReference>
<dbReference type="RefSeq" id="WP_046664984.1">
    <property type="nucleotide sequence ID" value="NZ_CCRH01000002.1"/>
</dbReference>
<dbReference type="Pfam" id="PF00004">
    <property type="entry name" value="AAA"/>
    <property type="match status" value="1"/>
</dbReference>
<protein>
    <submittedName>
        <fullName evidence="3">ATP-dependent zinc metalloprotease FtsH</fullName>
    </submittedName>
</protein>
<dbReference type="InterPro" id="IPR027417">
    <property type="entry name" value="P-loop_NTPase"/>
</dbReference>
<dbReference type="CDD" id="cd19481">
    <property type="entry name" value="RecA-like_protease"/>
    <property type="match status" value="1"/>
</dbReference>
<dbReference type="GO" id="GO:0030163">
    <property type="term" value="P:protein catabolic process"/>
    <property type="evidence" value="ECO:0007669"/>
    <property type="project" value="TreeGrafter"/>
</dbReference>
<name>A0A0T7FA45_NEOGA</name>
<evidence type="ECO:0000313" key="4">
    <source>
        <dbReference type="Proteomes" id="UP000046176"/>
    </source>
</evidence>
<dbReference type="GO" id="GO:0005886">
    <property type="term" value="C:plasma membrane"/>
    <property type="evidence" value="ECO:0007669"/>
    <property type="project" value="TreeGrafter"/>
</dbReference>
<evidence type="ECO:0000256" key="1">
    <source>
        <dbReference type="RuleBase" id="RU003651"/>
    </source>
</evidence>
<dbReference type="EMBL" id="CCRH01000002">
    <property type="protein sequence ID" value="CDZ31895.1"/>
    <property type="molecule type" value="Genomic_DNA"/>
</dbReference>
<accession>A0A0T7FA45</accession>
<dbReference type="OrthoDB" id="9809379at2"/>
<organism evidence="3 4">
    <name type="scientific">Neorhizobium galegae bv. officinalis</name>
    <dbReference type="NCBI Taxonomy" id="323656"/>
    <lineage>
        <taxon>Bacteria</taxon>
        <taxon>Pseudomonadati</taxon>
        <taxon>Pseudomonadota</taxon>
        <taxon>Alphaproteobacteria</taxon>
        <taxon>Hyphomicrobiales</taxon>
        <taxon>Rhizobiaceae</taxon>
        <taxon>Rhizobium/Agrobacterium group</taxon>
        <taxon>Neorhizobium</taxon>
    </lineage>
</organism>
<dbReference type="GO" id="GO:0004222">
    <property type="term" value="F:metalloendopeptidase activity"/>
    <property type="evidence" value="ECO:0007669"/>
    <property type="project" value="InterPro"/>
</dbReference>
<keyword evidence="3" id="KW-0378">Hydrolase</keyword>
<keyword evidence="1" id="KW-0547">Nucleotide-binding</keyword>
<dbReference type="InterPro" id="IPR000642">
    <property type="entry name" value="Peptidase_M41"/>
</dbReference>
<evidence type="ECO:0000259" key="2">
    <source>
        <dbReference type="SMART" id="SM00382"/>
    </source>
</evidence>
<comment type="similarity">
    <text evidence="1">Belongs to the AAA ATPase family.</text>
</comment>
<dbReference type="InterPro" id="IPR037219">
    <property type="entry name" value="Peptidase_M41-like"/>
</dbReference>
<dbReference type="PANTHER" id="PTHR23076">
    <property type="entry name" value="METALLOPROTEASE M41 FTSH"/>
    <property type="match status" value="1"/>
</dbReference>
<dbReference type="SMART" id="SM00382">
    <property type="entry name" value="AAA"/>
    <property type="match status" value="1"/>
</dbReference>
<dbReference type="PROSITE" id="PS00674">
    <property type="entry name" value="AAA"/>
    <property type="match status" value="1"/>
</dbReference>
<reference evidence="3 4" key="1">
    <citation type="submission" date="2014-08" db="EMBL/GenBank/DDBJ databases">
        <authorList>
            <person name="Chen Y.-H."/>
        </authorList>
    </citation>
    <scope>NUCLEOTIDE SEQUENCE [LARGE SCALE GENOMIC DNA]</scope>
</reference>
<dbReference type="InterPro" id="IPR003959">
    <property type="entry name" value="ATPase_AAA_core"/>
</dbReference>
<dbReference type="SUPFAM" id="SSF140990">
    <property type="entry name" value="FtsH protease domain-like"/>
    <property type="match status" value="1"/>
</dbReference>